<proteinExistence type="predicted"/>
<accession>A0AAV7SXD6</accession>
<evidence type="ECO:0000256" key="1">
    <source>
        <dbReference type="SAM" id="MobiDB-lite"/>
    </source>
</evidence>
<dbReference type="Proteomes" id="UP001066276">
    <property type="component" value="Chromosome 4_1"/>
</dbReference>
<dbReference type="EMBL" id="JANPWB010000007">
    <property type="protein sequence ID" value="KAJ1168563.1"/>
    <property type="molecule type" value="Genomic_DNA"/>
</dbReference>
<evidence type="ECO:0000313" key="3">
    <source>
        <dbReference type="Proteomes" id="UP001066276"/>
    </source>
</evidence>
<gene>
    <name evidence="2" type="ORF">NDU88_000483</name>
</gene>
<protein>
    <submittedName>
        <fullName evidence="2">Uncharacterized protein</fullName>
    </submittedName>
</protein>
<dbReference type="AlphaFoldDB" id="A0AAV7SXD6"/>
<comment type="caution">
    <text evidence="2">The sequence shown here is derived from an EMBL/GenBank/DDBJ whole genome shotgun (WGS) entry which is preliminary data.</text>
</comment>
<name>A0AAV7SXD6_PLEWA</name>
<evidence type="ECO:0000313" key="2">
    <source>
        <dbReference type="EMBL" id="KAJ1168563.1"/>
    </source>
</evidence>
<feature type="region of interest" description="Disordered" evidence="1">
    <location>
        <begin position="229"/>
        <end position="248"/>
    </location>
</feature>
<organism evidence="2 3">
    <name type="scientific">Pleurodeles waltl</name>
    <name type="common">Iberian ribbed newt</name>
    <dbReference type="NCBI Taxonomy" id="8319"/>
    <lineage>
        <taxon>Eukaryota</taxon>
        <taxon>Metazoa</taxon>
        <taxon>Chordata</taxon>
        <taxon>Craniata</taxon>
        <taxon>Vertebrata</taxon>
        <taxon>Euteleostomi</taxon>
        <taxon>Amphibia</taxon>
        <taxon>Batrachia</taxon>
        <taxon>Caudata</taxon>
        <taxon>Salamandroidea</taxon>
        <taxon>Salamandridae</taxon>
        <taxon>Pleurodelinae</taxon>
        <taxon>Pleurodeles</taxon>
    </lineage>
</organism>
<keyword evidence="3" id="KW-1185">Reference proteome</keyword>
<reference evidence="2" key="1">
    <citation type="journal article" date="2022" name="bioRxiv">
        <title>Sequencing and chromosome-scale assembly of the giantPleurodeles waltlgenome.</title>
        <authorList>
            <person name="Brown T."/>
            <person name="Elewa A."/>
            <person name="Iarovenko S."/>
            <person name="Subramanian E."/>
            <person name="Araus A.J."/>
            <person name="Petzold A."/>
            <person name="Susuki M."/>
            <person name="Suzuki K.-i.T."/>
            <person name="Hayashi T."/>
            <person name="Toyoda A."/>
            <person name="Oliveira C."/>
            <person name="Osipova E."/>
            <person name="Leigh N.D."/>
            <person name="Simon A."/>
            <person name="Yun M.H."/>
        </authorList>
    </citation>
    <scope>NUCLEOTIDE SEQUENCE</scope>
    <source>
        <strain evidence="2">20211129_DDA</strain>
        <tissue evidence="2">Liver</tissue>
    </source>
</reference>
<sequence>MAWACLCWRDGGGLVISSLSLTADEAAFRGCRVFGGFQVVGQNDRGGLPRRYNGSLLTGGRSLLPPSTTSEVPRIQRLCPSDPHSPVTLQSKFGGVLASPRWAALLGTATFAATPAPVHFRRKSFVHSQAWIHGTLTCIARLSKLVSGDVGLLCATSASTVSCILVVPVSGTSPGATGFREGSLSCSTSPLSAGPICDLLVLPGPQQHPKTLTARFAASKACWRSSGGKTLLHDSPRREGSVHQRGSL</sequence>
<feature type="compositionally biased region" description="Basic and acidic residues" evidence="1">
    <location>
        <begin position="231"/>
        <end position="242"/>
    </location>
</feature>